<sequence>MFDPNVWYQTLVNWIIWFNQFGVAHVIVTLTLTWIILLALPDDWAGGKLFENKNAWVAPLILAVLSFIFLVIPIISWQLCVGIVITAILIGLTFWFKQ</sequence>
<organism evidence="2 3">
    <name type="scientific">Candidatus Gottesmanbacteria bacterium GW2011_GWB1_44_11c</name>
    <dbReference type="NCBI Taxonomy" id="1618447"/>
    <lineage>
        <taxon>Bacteria</taxon>
        <taxon>Candidatus Gottesmaniibacteriota</taxon>
    </lineage>
</organism>
<dbReference type="AlphaFoldDB" id="A0A0G1GNY3"/>
<feature type="transmembrane region" description="Helical" evidence="1">
    <location>
        <begin position="56"/>
        <end position="72"/>
    </location>
</feature>
<dbReference type="EMBL" id="LCHM01000045">
    <property type="protein sequence ID" value="KKT36053.1"/>
    <property type="molecule type" value="Genomic_DNA"/>
</dbReference>
<reference evidence="2 3" key="1">
    <citation type="journal article" date="2015" name="Nature">
        <title>rRNA introns, odd ribosomes, and small enigmatic genomes across a large radiation of phyla.</title>
        <authorList>
            <person name="Brown C.T."/>
            <person name="Hug L.A."/>
            <person name="Thomas B.C."/>
            <person name="Sharon I."/>
            <person name="Castelle C.J."/>
            <person name="Singh A."/>
            <person name="Wilkins M.J."/>
            <person name="Williams K.H."/>
            <person name="Banfield J.F."/>
        </authorList>
    </citation>
    <scope>NUCLEOTIDE SEQUENCE [LARGE SCALE GENOMIC DNA]</scope>
</reference>
<evidence type="ECO:0000313" key="2">
    <source>
        <dbReference type="EMBL" id="KKT36053.1"/>
    </source>
</evidence>
<keyword evidence="1" id="KW-0812">Transmembrane</keyword>
<accession>A0A0G1GNY3</accession>
<dbReference type="Proteomes" id="UP000034617">
    <property type="component" value="Unassembled WGS sequence"/>
</dbReference>
<keyword evidence="1" id="KW-1133">Transmembrane helix</keyword>
<feature type="transmembrane region" description="Helical" evidence="1">
    <location>
        <begin position="79"/>
        <end position="96"/>
    </location>
</feature>
<feature type="transmembrane region" description="Helical" evidence="1">
    <location>
        <begin position="12"/>
        <end position="36"/>
    </location>
</feature>
<proteinExistence type="predicted"/>
<evidence type="ECO:0000256" key="1">
    <source>
        <dbReference type="SAM" id="Phobius"/>
    </source>
</evidence>
<keyword evidence="1" id="KW-0472">Membrane</keyword>
<protein>
    <submittedName>
        <fullName evidence="2">Uncharacterized protein</fullName>
    </submittedName>
</protein>
<name>A0A0G1GNY3_9BACT</name>
<evidence type="ECO:0000313" key="3">
    <source>
        <dbReference type="Proteomes" id="UP000034617"/>
    </source>
</evidence>
<gene>
    <name evidence="2" type="ORF">UW22_C0045G0003</name>
</gene>
<comment type="caution">
    <text evidence="2">The sequence shown here is derived from an EMBL/GenBank/DDBJ whole genome shotgun (WGS) entry which is preliminary data.</text>
</comment>